<reference evidence="1" key="1">
    <citation type="submission" date="2020-09" db="EMBL/GenBank/DDBJ databases">
        <title>Streptomyces canutascabiei sp. nov., which causes potato common scab and is distributed across the world.</title>
        <authorList>
            <person name="Nguyen H.P."/>
            <person name="Weisberg A.J."/>
            <person name="Chang J.H."/>
            <person name="Clarke C.R."/>
        </authorList>
    </citation>
    <scope>NUCLEOTIDE SEQUENCE</scope>
    <source>
        <strain evidence="1">ID-01-6.2a</strain>
    </source>
</reference>
<gene>
    <name evidence="1" type="ORF">IHE70_17840</name>
</gene>
<accession>A0A927L9P1</accession>
<dbReference type="GeneID" id="79932868"/>
<dbReference type="RefSeq" id="WP_192361798.1">
    <property type="nucleotide sequence ID" value="NZ_CP119182.1"/>
</dbReference>
<dbReference type="EMBL" id="JACYXT010000006">
    <property type="protein sequence ID" value="MBD9725048.1"/>
    <property type="molecule type" value="Genomic_DNA"/>
</dbReference>
<dbReference type="AlphaFoldDB" id="A0A927L9P1"/>
<protein>
    <submittedName>
        <fullName evidence="1">Uncharacterized protein</fullName>
    </submittedName>
</protein>
<comment type="caution">
    <text evidence="1">The sequence shown here is derived from an EMBL/GenBank/DDBJ whole genome shotgun (WGS) entry which is preliminary data.</text>
</comment>
<dbReference type="Proteomes" id="UP000661025">
    <property type="component" value="Unassembled WGS sequence"/>
</dbReference>
<evidence type="ECO:0000313" key="1">
    <source>
        <dbReference type="EMBL" id="MBD9725048.1"/>
    </source>
</evidence>
<name>A0A927L9P1_9ACTN</name>
<evidence type="ECO:0000313" key="2">
    <source>
        <dbReference type="Proteomes" id="UP000661025"/>
    </source>
</evidence>
<sequence>MRELVLSPRAESVRSALADAPDWSGYAAELRELLTTVIERSAADALEVGDLLVNQPLPDSRSGLRNGVEVSPSEAVDLVEGMAAGDGPYCRLSAPGRLLVVSGWEGAVHLHTTQRVAGELAGVQGTHVDCRWRDAAPDPLDTEKLVEAVADDRFWSAVRDMTDRVMLLCERWAHGAFGCRWFLVTRGNVGQVAGLVRPRSLLGVVTDPDLQPRPEVLEEDFTAFTAPLSPGELPYRAFPGGADDLSEVVGEGLTLVLADDALGNWCVVPDADGVNRGLWEDIR</sequence>
<proteinExistence type="predicted"/>
<organism evidence="1 2">
    <name type="scientific">Streptomyces caniscabiei</name>
    <dbReference type="NCBI Taxonomy" id="2746961"/>
    <lineage>
        <taxon>Bacteria</taxon>
        <taxon>Bacillati</taxon>
        <taxon>Actinomycetota</taxon>
        <taxon>Actinomycetes</taxon>
        <taxon>Kitasatosporales</taxon>
        <taxon>Streptomycetaceae</taxon>
        <taxon>Streptomyces</taxon>
    </lineage>
</organism>